<feature type="compositionally biased region" description="Basic residues" evidence="1">
    <location>
        <begin position="70"/>
        <end position="80"/>
    </location>
</feature>
<dbReference type="EMBL" id="OZ037954">
    <property type="protein sequence ID" value="CAL1699789.1"/>
    <property type="molecule type" value="Genomic_DNA"/>
</dbReference>
<dbReference type="Pfam" id="PF07818">
    <property type="entry name" value="HCNGP"/>
    <property type="match status" value="1"/>
</dbReference>
<dbReference type="PANTHER" id="PTHR13464:SF0">
    <property type="entry name" value="SAP30-BINDING PROTEIN"/>
    <property type="match status" value="1"/>
</dbReference>
<feature type="compositionally biased region" description="Gly residues" evidence="1">
    <location>
        <begin position="309"/>
        <end position="337"/>
    </location>
</feature>
<reference evidence="3" key="1">
    <citation type="submission" date="2024-04" db="EMBL/GenBank/DDBJ databases">
        <authorList>
            <person name="Shaw F."/>
            <person name="Minotto A."/>
        </authorList>
    </citation>
    <scope>NUCLEOTIDE SEQUENCE [LARGE SCALE GENOMIC DNA]</scope>
</reference>
<evidence type="ECO:0000313" key="3">
    <source>
        <dbReference type="Proteomes" id="UP001497453"/>
    </source>
</evidence>
<gene>
    <name evidence="2" type="ORF">GFSPODELE1_LOCUS2851</name>
</gene>
<evidence type="ECO:0000256" key="1">
    <source>
        <dbReference type="SAM" id="MobiDB-lite"/>
    </source>
</evidence>
<feature type="region of interest" description="Disordered" evidence="1">
    <location>
        <begin position="1"/>
        <end position="115"/>
    </location>
</feature>
<dbReference type="Proteomes" id="UP001497453">
    <property type="component" value="Chromosome 11"/>
</dbReference>
<feature type="compositionally biased region" description="Low complexity" evidence="1">
    <location>
        <begin position="267"/>
        <end position="279"/>
    </location>
</feature>
<feature type="region of interest" description="Disordered" evidence="1">
    <location>
        <begin position="251"/>
        <end position="337"/>
    </location>
</feature>
<evidence type="ECO:0008006" key="4">
    <source>
        <dbReference type="Google" id="ProtNLM"/>
    </source>
</evidence>
<proteinExistence type="predicted"/>
<keyword evidence="3" id="KW-1185">Reference proteome</keyword>
<dbReference type="InterPro" id="IPR012479">
    <property type="entry name" value="SAP30BP"/>
</dbReference>
<sequence length="337" mass="36954">MLHGLAAYGDDSDSEDRHDRGTLPSISTANTSQLRKGKSRATRLDDAGVREDSDKDSGPSISQVIIKRPSNVKKLRPRPRSRLDDDDPGSSSPSGSASRSQTSQGQDYSMQDQEVHQSVDMPEHFDDEPDQGTDELNRIRALLRPPPILGIQDWGIPPEPLGECDPEIEAKLAQFHALKRDPVNPKHFNDSLMSNRSFRNPHLYAKLVEFVDVDERTTNFPKALWDPWDVNEEWFADQIAEYQRSRAEQQAITQAQSAGKRSHLDFTSGSSSATLSQSLPYARPTPAASYFDHGSAKKGRYQSSSSHGNGSGSGGSGGRGRVLGSGSGRGRLGGSWR</sequence>
<feature type="compositionally biased region" description="Basic and acidic residues" evidence="1">
    <location>
        <begin position="42"/>
        <end position="57"/>
    </location>
</feature>
<dbReference type="PANTHER" id="PTHR13464">
    <property type="entry name" value="TRANSCRIPTIONAL REGULATOR PROTEIN HCNGP"/>
    <property type="match status" value="1"/>
</dbReference>
<evidence type="ECO:0000313" key="2">
    <source>
        <dbReference type="EMBL" id="CAL1699789.1"/>
    </source>
</evidence>
<accession>A0ABP1CZ82</accession>
<feature type="compositionally biased region" description="Low complexity" evidence="1">
    <location>
        <begin position="89"/>
        <end position="100"/>
    </location>
</feature>
<organism evidence="2 3">
    <name type="scientific">Somion occarium</name>
    <dbReference type="NCBI Taxonomy" id="3059160"/>
    <lineage>
        <taxon>Eukaryota</taxon>
        <taxon>Fungi</taxon>
        <taxon>Dikarya</taxon>
        <taxon>Basidiomycota</taxon>
        <taxon>Agaricomycotina</taxon>
        <taxon>Agaricomycetes</taxon>
        <taxon>Polyporales</taxon>
        <taxon>Cerrenaceae</taxon>
        <taxon>Somion</taxon>
    </lineage>
</organism>
<name>A0ABP1CZ82_9APHY</name>
<feature type="compositionally biased region" description="Polar residues" evidence="1">
    <location>
        <begin position="24"/>
        <end position="34"/>
    </location>
</feature>
<protein>
    <recommendedName>
        <fullName evidence="4">HCNGP-domain-containing protein</fullName>
    </recommendedName>
</protein>
<feature type="compositionally biased region" description="Polar residues" evidence="1">
    <location>
        <begin position="101"/>
        <end position="112"/>
    </location>
</feature>